<accession>A0AB33IPY2</accession>
<comment type="catalytic activity">
    <reaction evidence="1 7">
        <text>6-phospho-D-glucono-1,5-lactone + H2O = 6-phospho-D-gluconate + H(+)</text>
        <dbReference type="Rhea" id="RHEA:12556"/>
        <dbReference type="ChEBI" id="CHEBI:15377"/>
        <dbReference type="ChEBI" id="CHEBI:15378"/>
        <dbReference type="ChEBI" id="CHEBI:57955"/>
        <dbReference type="ChEBI" id="CHEBI:58759"/>
        <dbReference type="EC" id="3.1.1.31"/>
    </reaction>
</comment>
<dbReference type="Gene3D" id="3.40.50.1360">
    <property type="match status" value="1"/>
</dbReference>
<dbReference type="GO" id="GO:0005975">
    <property type="term" value="P:carbohydrate metabolic process"/>
    <property type="evidence" value="ECO:0007669"/>
    <property type="project" value="UniProtKB-UniRule"/>
</dbReference>
<gene>
    <name evidence="7 9" type="primary">pgl</name>
    <name evidence="9" type="ORF">GTC17253_00660</name>
</gene>
<dbReference type="EC" id="3.1.1.31" evidence="5 7"/>
<protein>
    <recommendedName>
        <fullName evidence="6 7">6-phosphogluconolactonase</fullName>
        <shortName evidence="7">6PGL</shortName>
        <ecNumber evidence="5 7">3.1.1.31</ecNumber>
    </recommendedName>
</protein>
<evidence type="ECO:0000256" key="4">
    <source>
        <dbReference type="ARBA" id="ARBA00010662"/>
    </source>
</evidence>
<dbReference type="InterPro" id="IPR006148">
    <property type="entry name" value="Glc/Gal-6P_isomerase"/>
</dbReference>
<dbReference type="InterPro" id="IPR037171">
    <property type="entry name" value="NagB/RpiA_transferase-like"/>
</dbReference>
<comment type="pathway">
    <text evidence="3 7">Carbohydrate degradation; pentose phosphate pathway; D-ribulose 5-phosphate from D-glucose 6-phosphate (oxidative stage): step 2/3.</text>
</comment>
<evidence type="ECO:0000256" key="5">
    <source>
        <dbReference type="ARBA" id="ARBA00013198"/>
    </source>
</evidence>
<comment type="similarity">
    <text evidence="4 7">Belongs to the glucosamine/galactosamine-6-phosphate isomerase family. 6-phosphogluconolactonase subfamily.</text>
</comment>
<dbReference type="Pfam" id="PF01182">
    <property type="entry name" value="Glucosamine_iso"/>
    <property type="match status" value="1"/>
</dbReference>
<comment type="function">
    <text evidence="2 7">Hydrolysis of 6-phosphogluconolactone to 6-phosphogluconate.</text>
</comment>
<evidence type="ECO:0000259" key="8">
    <source>
        <dbReference type="Pfam" id="PF01182"/>
    </source>
</evidence>
<evidence type="ECO:0000313" key="9">
    <source>
        <dbReference type="EMBL" id="BFO70100.1"/>
    </source>
</evidence>
<evidence type="ECO:0000256" key="7">
    <source>
        <dbReference type="RuleBase" id="RU365095"/>
    </source>
</evidence>
<evidence type="ECO:0000256" key="2">
    <source>
        <dbReference type="ARBA" id="ARBA00002681"/>
    </source>
</evidence>
<dbReference type="SUPFAM" id="SSF100950">
    <property type="entry name" value="NagB/RpiA/CoA transferase-like"/>
    <property type="match status" value="1"/>
</dbReference>
<evidence type="ECO:0000256" key="1">
    <source>
        <dbReference type="ARBA" id="ARBA00000832"/>
    </source>
</evidence>
<dbReference type="InterPro" id="IPR039104">
    <property type="entry name" value="6PGL"/>
</dbReference>
<evidence type="ECO:0000256" key="6">
    <source>
        <dbReference type="ARBA" id="ARBA00020337"/>
    </source>
</evidence>
<dbReference type="GO" id="GO:0006098">
    <property type="term" value="P:pentose-phosphate shunt"/>
    <property type="evidence" value="ECO:0007669"/>
    <property type="project" value="InterPro"/>
</dbReference>
<sequence>MRVHTYPSKTDTARAIVRRLLALIDAADKPYFHLALSGGTTPAHMFDVWADEFAAQTPWKRLRLYWVDERCVPPTDAESNYGMTKKHLLDKVAMPSEQVFRIYGEADAQAEAVRYARMVAQSGMPMQDGFPIFDAILLGAGDDGHTSSIFPDRMELLQSPHSYVVAVHPTSGQKRIALTGEPIVRSPHVLFLMTGEGKRPVLHDMQSSADTGPAAYVVHHAKHEVEVFTDLG</sequence>
<dbReference type="PANTHER" id="PTHR11054:SF0">
    <property type="entry name" value="6-PHOSPHOGLUCONOLACTONASE"/>
    <property type="match status" value="1"/>
</dbReference>
<dbReference type="CDD" id="cd01400">
    <property type="entry name" value="6PGL"/>
    <property type="match status" value="1"/>
</dbReference>
<proteinExistence type="inferred from homology"/>
<organism evidence="9">
    <name type="scientific">Prevotella sp. GTC17253</name>
    <dbReference type="NCBI Taxonomy" id="3236793"/>
    <lineage>
        <taxon>Bacteria</taxon>
        <taxon>Pseudomonadati</taxon>
        <taxon>Bacteroidota</taxon>
        <taxon>Bacteroidia</taxon>
        <taxon>Bacteroidales</taxon>
        <taxon>Prevotellaceae</taxon>
        <taxon>Prevotella</taxon>
    </lineage>
</organism>
<dbReference type="EMBL" id="AP035785">
    <property type="protein sequence ID" value="BFO70100.1"/>
    <property type="molecule type" value="Genomic_DNA"/>
</dbReference>
<keyword evidence="7" id="KW-0378">Hydrolase</keyword>
<dbReference type="PANTHER" id="PTHR11054">
    <property type="entry name" value="6-PHOSPHOGLUCONOLACTONASE"/>
    <property type="match status" value="1"/>
</dbReference>
<feature type="domain" description="Glucosamine/galactosamine-6-phosphate isomerase" evidence="8">
    <location>
        <begin position="8"/>
        <end position="220"/>
    </location>
</feature>
<dbReference type="AlphaFoldDB" id="A0AB33IPY2"/>
<reference evidence="9" key="1">
    <citation type="submission" date="2024-07" db="EMBL/GenBank/DDBJ databases">
        <title>Complete genome sequence of Prevotella sp. YM-2024 GTC17253.</title>
        <authorList>
            <person name="Hayashi M."/>
            <person name="Muto Y."/>
            <person name="Tanaka K."/>
            <person name="Niwa H."/>
        </authorList>
    </citation>
    <scope>NUCLEOTIDE SEQUENCE</scope>
    <source>
        <strain evidence="9">GTC17253</strain>
    </source>
</reference>
<dbReference type="NCBIfam" id="TIGR01198">
    <property type="entry name" value="pgl"/>
    <property type="match status" value="1"/>
</dbReference>
<dbReference type="GO" id="GO:0017057">
    <property type="term" value="F:6-phosphogluconolactonase activity"/>
    <property type="evidence" value="ECO:0007669"/>
    <property type="project" value="UniProtKB-UniRule"/>
</dbReference>
<name>A0AB33IPY2_9BACT</name>
<dbReference type="InterPro" id="IPR005900">
    <property type="entry name" value="6-phosphogluconolactonase_DevB"/>
</dbReference>
<evidence type="ECO:0000256" key="3">
    <source>
        <dbReference type="ARBA" id="ARBA00004961"/>
    </source>
</evidence>